<evidence type="ECO:0000256" key="3">
    <source>
        <dbReference type="ARBA" id="ARBA00022989"/>
    </source>
</evidence>
<accession>A0ABS9D3Z3</accession>
<feature type="transmembrane region" description="Helical" evidence="6">
    <location>
        <begin position="386"/>
        <end position="407"/>
    </location>
</feature>
<feature type="transmembrane region" description="Helical" evidence="6">
    <location>
        <begin position="253"/>
        <end position="273"/>
    </location>
</feature>
<feature type="transmembrane region" description="Helical" evidence="6">
    <location>
        <begin position="170"/>
        <end position="191"/>
    </location>
</feature>
<dbReference type="InterPro" id="IPR050382">
    <property type="entry name" value="MFS_Na/Anion_cotransporter"/>
</dbReference>
<evidence type="ECO:0000259" key="7">
    <source>
        <dbReference type="PROSITE" id="PS50850"/>
    </source>
</evidence>
<feature type="transmembrane region" description="Helical" evidence="6">
    <location>
        <begin position="293"/>
        <end position="314"/>
    </location>
</feature>
<evidence type="ECO:0000313" key="9">
    <source>
        <dbReference type="Proteomes" id="UP001521137"/>
    </source>
</evidence>
<keyword evidence="9" id="KW-1185">Reference proteome</keyword>
<feature type="domain" description="Major facilitator superfamily (MFS) profile" evidence="7">
    <location>
        <begin position="18"/>
        <end position="437"/>
    </location>
</feature>
<dbReference type="InterPro" id="IPR000849">
    <property type="entry name" value="Sugar_P_transporter"/>
</dbReference>
<dbReference type="PROSITE" id="PS50850">
    <property type="entry name" value="MFS"/>
    <property type="match status" value="1"/>
</dbReference>
<feature type="transmembrane region" description="Helical" evidence="6">
    <location>
        <begin position="349"/>
        <end position="374"/>
    </location>
</feature>
<dbReference type="RefSeq" id="WP_235310642.1">
    <property type="nucleotide sequence ID" value="NZ_JAKGAS010000001.1"/>
</dbReference>
<dbReference type="InterPro" id="IPR020846">
    <property type="entry name" value="MFS_dom"/>
</dbReference>
<evidence type="ECO:0000256" key="5">
    <source>
        <dbReference type="ARBA" id="ARBA00038514"/>
    </source>
</evidence>
<evidence type="ECO:0000256" key="4">
    <source>
        <dbReference type="ARBA" id="ARBA00023136"/>
    </source>
</evidence>
<keyword evidence="3 6" id="KW-1133">Transmembrane helix</keyword>
<evidence type="ECO:0000313" key="8">
    <source>
        <dbReference type="EMBL" id="MCF2947130.1"/>
    </source>
</evidence>
<keyword evidence="2 6" id="KW-0812">Transmembrane</keyword>
<dbReference type="PANTHER" id="PTHR11662:SF333">
    <property type="entry name" value="D-GALACTONATE TRANSPORTER"/>
    <property type="match status" value="1"/>
</dbReference>
<evidence type="ECO:0000256" key="2">
    <source>
        <dbReference type="ARBA" id="ARBA00022692"/>
    </source>
</evidence>
<comment type="similarity">
    <text evidence="5">Belongs to the major facilitator superfamily. Phthalate permease family.</text>
</comment>
<protein>
    <submittedName>
        <fullName evidence="8">MFS transporter</fullName>
    </submittedName>
</protein>
<dbReference type="InterPro" id="IPR011701">
    <property type="entry name" value="MFS"/>
</dbReference>
<dbReference type="Pfam" id="PF07690">
    <property type="entry name" value="MFS_1"/>
    <property type="match status" value="1"/>
</dbReference>
<feature type="transmembrane region" description="Helical" evidence="6">
    <location>
        <begin position="143"/>
        <end position="164"/>
    </location>
</feature>
<dbReference type="Gene3D" id="1.20.1250.20">
    <property type="entry name" value="MFS general substrate transporter like domains"/>
    <property type="match status" value="2"/>
</dbReference>
<feature type="transmembrane region" description="Helical" evidence="6">
    <location>
        <begin position="83"/>
        <end position="109"/>
    </location>
</feature>
<reference evidence="8 9" key="1">
    <citation type="submission" date="2022-01" db="EMBL/GenBank/DDBJ databases">
        <title>Paraglaciecola sp. G1-23.</title>
        <authorList>
            <person name="Jin M.S."/>
            <person name="Han D.M."/>
            <person name="Kim H.M."/>
            <person name="Jeon C.O."/>
        </authorList>
    </citation>
    <scope>NUCLEOTIDE SEQUENCE [LARGE SCALE GENOMIC DNA]</scope>
    <source>
        <strain evidence="8 9">G1-23</strain>
    </source>
</reference>
<dbReference type="EMBL" id="JAKGAS010000001">
    <property type="protein sequence ID" value="MCF2947130.1"/>
    <property type="molecule type" value="Genomic_DNA"/>
</dbReference>
<proteinExistence type="inferred from homology"/>
<dbReference type="PIRSF" id="PIRSF002808">
    <property type="entry name" value="Hexose_phosphate_transp"/>
    <property type="match status" value="1"/>
</dbReference>
<name>A0ABS9D3Z3_9ALTE</name>
<evidence type="ECO:0000256" key="6">
    <source>
        <dbReference type="SAM" id="Phobius"/>
    </source>
</evidence>
<gene>
    <name evidence="8" type="ORF">L0668_03360</name>
</gene>
<dbReference type="Proteomes" id="UP001521137">
    <property type="component" value="Unassembled WGS sequence"/>
</dbReference>
<dbReference type="PANTHER" id="PTHR11662">
    <property type="entry name" value="SOLUTE CARRIER FAMILY 17"/>
    <property type="match status" value="1"/>
</dbReference>
<comment type="caution">
    <text evidence="8">The sequence shown here is derived from an EMBL/GenBank/DDBJ whole genome shotgun (WGS) entry which is preliminary data.</text>
</comment>
<evidence type="ECO:0000256" key="1">
    <source>
        <dbReference type="ARBA" id="ARBA00004141"/>
    </source>
</evidence>
<dbReference type="InterPro" id="IPR036259">
    <property type="entry name" value="MFS_trans_sf"/>
</dbReference>
<sequence length="451" mass="49415">MQTAALNINKPTRTRFQILGLIFLSVVINYMDRTNISVAAAALTDDLQLTSIQMGLIFSAFGWTYSVCQIPGGIVVDFVKARILYPVILVLWSAATLIQGLVSSFGALVGLRMAIGVFEAPSYPCNNKIVTNWFPENERASAIAIYTSGQFIGLAFLMPVLVVIQDAFGWRGLFIVSGLVGFVWAAIWYVFYRDPEDHKGANQAELDHIAQDEVKIVEQVKEQKTEQKEVSEKNESKLTKENLKIVFSNQKLWGIYIGQFCLGGTLIFFLTWFPTYLVEYRGLDFIKSGFLASIPFIAAFCGVLISGFFSDFLVRKGVSKEVSRKAPMIIGMMLSMFIIGANYTDDTTLIITFLSIAFFGNGLSSIAWIFVSLLAPKQLIGLVGGCMNAIGSLAGVIVPVVIGFLVTDGDFRPALFFIASLAGIGFCSYLFLVGKIERVTLPSDKAAVQGG</sequence>
<keyword evidence="4 6" id="KW-0472">Membrane</keyword>
<feature type="transmembrane region" description="Helical" evidence="6">
    <location>
        <begin position="413"/>
        <end position="432"/>
    </location>
</feature>
<dbReference type="SUPFAM" id="SSF103473">
    <property type="entry name" value="MFS general substrate transporter"/>
    <property type="match status" value="1"/>
</dbReference>
<organism evidence="8 9">
    <name type="scientific">Paraglaciecola algarum</name>
    <dbReference type="NCBI Taxonomy" id="3050085"/>
    <lineage>
        <taxon>Bacteria</taxon>
        <taxon>Pseudomonadati</taxon>
        <taxon>Pseudomonadota</taxon>
        <taxon>Gammaproteobacteria</taxon>
        <taxon>Alteromonadales</taxon>
        <taxon>Alteromonadaceae</taxon>
        <taxon>Paraglaciecola</taxon>
    </lineage>
</organism>
<dbReference type="CDD" id="cd17319">
    <property type="entry name" value="MFS_ExuT_GudP_like"/>
    <property type="match status" value="1"/>
</dbReference>
<feature type="transmembrane region" description="Helical" evidence="6">
    <location>
        <begin position="326"/>
        <end position="343"/>
    </location>
</feature>
<comment type="subcellular location">
    <subcellularLocation>
        <location evidence="1">Membrane</location>
        <topology evidence="1">Multi-pass membrane protein</topology>
    </subcellularLocation>
</comment>